<keyword evidence="9" id="KW-1185">Reference proteome</keyword>
<dbReference type="GO" id="GO:0044183">
    <property type="term" value="F:protein folding chaperone"/>
    <property type="evidence" value="ECO:0007669"/>
    <property type="project" value="InterPro"/>
</dbReference>
<comment type="caution">
    <text evidence="8">The sequence shown here is derived from an EMBL/GenBank/DDBJ whole genome shotgun (WGS) entry which is preliminary data.</text>
</comment>
<evidence type="ECO:0000313" key="9">
    <source>
        <dbReference type="Proteomes" id="UP000467840"/>
    </source>
</evidence>
<evidence type="ECO:0000256" key="2">
    <source>
        <dbReference type="ARBA" id="ARBA00009066"/>
    </source>
</evidence>
<feature type="compositionally biased region" description="Low complexity" evidence="6">
    <location>
        <begin position="1"/>
        <end position="12"/>
    </location>
</feature>
<gene>
    <name evidence="8" type="ORF">GH714_040898</name>
</gene>
<evidence type="ECO:0000256" key="1">
    <source>
        <dbReference type="ARBA" id="ARBA00004370"/>
    </source>
</evidence>
<dbReference type="PANTHER" id="PTHR13193">
    <property type="entry name" value="CGI-140"/>
    <property type="match status" value="1"/>
</dbReference>
<reference evidence="8 9" key="1">
    <citation type="journal article" date="2020" name="Mol. Plant">
        <title>The Chromosome-Based Rubber Tree Genome Provides New Insights into Spurge Genome Evolution and Rubber Biosynthesis.</title>
        <authorList>
            <person name="Liu J."/>
            <person name="Shi C."/>
            <person name="Shi C.C."/>
            <person name="Li W."/>
            <person name="Zhang Q.J."/>
            <person name="Zhang Y."/>
            <person name="Li K."/>
            <person name="Lu H.F."/>
            <person name="Shi C."/>
            <person name="Zhu S.T."/>
            <person name="Xiao Z.Y."/>
            <person name="Nan H."/>
            <person name="Yue Y."/>
            <person name="Zhu X.G."/>
            <person name="Wu Y."/>
            <person name="Hong X.N."/>
            <person name="Fan G.Y."/>
            <person name="Tong Y."/>
            <person name="Zhang D."/>
            <person name="Mao C.L."/>
            <person name="Liu Y.L."/>
            <person name="Hao S.J."/>
            <person name="Liu W.Q."/>
            <person name="Lv M.Q."/>
            <person name="Zhang H.B."/>
            <person name="Liu Y."/>
            <person name="Hu-Tang G.R."/>
            <person name="Wang J.P."/>
            <person name="Wang J.H."/>
            <person name="Sun Y.H."/>
            <person name="Ni S.B."/>
            <person name="Chen W.B."/>
            <person name="Zhang X.C."/>
            <person name="Jiao Y.N."/>
            <person name="Eichler E.E."/>
            <person name="Li G.H."/>
            <person name="Liu X."/>
            <person name="Gao L.Z."/>
        </authorList>
    </citation>
    <scope>NUCLEOTIDE SEQUENCE [LARGE SCALE GENOMIC DNA]</scope>
    <source>
        <strain evidence="9">cv. GT1</strain>
        <tissue evidence="8">Leaf</tissue>
    </source>
</reference>
<evidence type="ECO:0000256" key="6">
    <source>
        <dbReference type="SAM" id="MobiDB-lite"/>
    </source>
</evidence>
<name>A0A6A6MKE4_HEVBR</name>
<evidence type="ECO:0008006" key="10">
    <source>
        <dbReference type="Google" id="ProtNLM"/>
    </source>
</evidence>
<protein>
    <recommendedName>
        <fullName evidence="10">Protein Asterix</fullName>
    </recommendedName>
</protein>
<evidence type="ECO:0000256" key="4">
    <source>
        <dbReference type="ARBA" id="ARBA00022989"/>
    </source>
</evidence>
<comment type="subcellular location">
    <subcellularLocation>
        <location evidence="1">Membrane</location>
    </subcellularLocation>
</comment>
<evidence type="ECO:0000256" key="5">
    <source>
        <dbReference type="ARBA" id="ARBA00023136"/>
    </source>
</evidence>
<dbReference type="AlphaFoldDB" id="A0A6A6MKE4"/>
<keyword evidence="5 7" id="KW-0472">Membrane</keyword>
<keyword evidence="4 7" id="KW-1133">Transmembrane helix</keyword>
<evidence type="ECO:0000256" key="7">
    <source>
        <dbReference type="SAM" id="Phobius"/>
    </source>
</evidence>
<sequence>MSSHNNSSSSANDPRQPSAAKPYAPPMVLPQDLPVDYAGFIAVIFGVAGVMFRYKLCSWLAIIFCAQSLANMRNIENDLKQVSMASMFAIMGLVTNYLGPTRPSAQTQKIPGSVHRKSSRSWKDSGVGFTGESVVFL</sequence>
<dbReference type="Proteomes" id="UP000467840">
    <property type="component" value="Chromosome 14"/>
</dbReference>
<dbReference type="PANTHER" id="PTHR13193:SF0">
    <property type="entry name" value="PAT COMPLEX SUBUNIT ASTERIX"/>
    <property type="match status" value="1"/>
</dbReference>
<evidence type="ECO:0000313" key="8">
    <source>
        <dbReference type="EMBL" id="KAF2312848.1"/>
    </source>
</evidence>
<evidence type="ECO:0000256" key="3">
    <source>
        <dbReference type="ARBA" id="ARBA00022692"/>
    </source>
</evidence>
<keyword evidence="3 7" id="KW-0812">Transmembrane</keyword>
<comment type="similarity">
    <text evidence="2">Belongs to the Asterix family.</text>
</comment>
<accession>A0A6A6MKE4</accession>
<dbReference type="GO" id="GO:0005789">
    <property type="term" value="C:endoplasmic reticulum membrane"/>
    <property type="evidence" value="ECO:0007669"/>
    <property type="project" value="InterPro"/>
</dbReference>
<dbReference type="GO" id="GO:0045048">
    <property type="term" value="P:protein insertion into ER membrane"/>
    <property type="evidence" value="ECO:0007669"/>
    <property type="project" value="InterPro"/>
</dbReference>
<dbReference type="InterPro" id="IPR005351">
    <property type="entry name" value="ASTER"/>
</dbReference>
<feature type="transmembrane region" description="Helical" evidence="7">
    <location>
        <begin position="37"/>
        <end position="70"/>
    </location>
</feature>
<proteinExistence type="inferred from homology"/>
<dbReference type="Pfam" id="PF03669">
    <property type="entry name" value="ASTER"/>
    <property type="match status" value="1"/>
</dbReference>
<dbReference type="EMBL" id="JAAGAX010000006">
    <property type="protein sequence ID" value="KAF2312848.1"/>
    <property type="molecule type" value="Genomic_DNA"/>
</dbReference>
<organism evidence="8 9">
    <name type="scientific">Hevea brasiliensis</name>
    <name type="common">Para rubber tree</name>
    <name type="synonym">Siphonia brasiliensis</name>
    <dbReference type="NCBI Taxonomy" id="3981"/>
    <lineage>
        <taxon>Eukaryota</taxon>
        <taxon>Viridiplantae</taxon>
        <taxon>Streptophyta</taxon>
        <taxon>Embryophyta</taxon>
        <taxon>Tracheophyta</taxon>
        <taxon>Spermatophyta</taxon>
        <taxon>Magnoliopsida</taxon>
        <taxon>eudicotyledons</taxon>
        <taxon>Gunneridae</taxon>
        <taxon>Pentapetalae</taxon>
        <taxon>rosids</taxon>
        <taxon>fabids</taxon>
        <taxon>Malpighiales</taxon>
        <taxon>Euphorbiaceae</taxon>
        <taxon>Crotonoideae</taxon>
        <taxon>Micrandreae</taxon>
        <taxon>Hevea</taxon>
    </lineage>
</organism>
<feature type="region of interest" description="Disordered" evidence="6">
    <location>
        <begin position="1"/>
        <end position="23"/>
    </location>
</feature>